<evidence type="ECO:0000313" key="2">
    <source>
        <dbReference type="EMBL" id="KAK2085820.1"/>
    </source>
</evidence>
<proteinExistence type="predicted"/>
<protein>
    <submittedName>
        <fullName evidence="2">Uncharacterized protein</fullName>
    </submittedName>
</protein>
<gene>
    <name evidence="2" type="ORF">P7K49_035245</name>
</gene>
<sequence>MKVCRYTSVELNSRTTGGGDSGSPRTGSSGTAWEKEVRTKAEESAAQALNPLRLECCVLTVDAFWTRKAVKATFWCRCCATHPSCALSGHPTSFSLHRGFPNVAPKRQKRFLQDFSSKSGHSERTTPHHLVVLAPSFCHLNDTQSTGRNSVLKYGNVLGLVTPQDRRFRSMLPGLNHEIIASQAKDQERMPLHM</sequence>
<comment type="caution">
    <text evidence="2">The sequence shown here is derived from an EMBL/GenBank/DDBJ whole genome shotgun (WGS) entry which is preliminary data.</text>
</comment>
<accession>A0ABQ9TM32</accession>
<evidence type="ECO:0000313" key="3">
    <source>
        <dbReference type="Proteomes" id="UP001266305"/>
    </source>
</evidence>
<dbReference type="EMBL" id="JASSZA010000020">
    <property type="protein sequence ID" value="KAK2085820.1"/>
    <property type="molecule type" value="Genomic_DNA"/>
</dbReference>
<organism evidence="2 3">
    <name type="scientific">Saguinus oedipus</name>
    <name type="common">Cotton-top tamarin</name>
    <name type="synonym">Oedipomidas oedipus</name>
    <dbReference type="NCBI Taxonomy" id="9490"/>
    <lineage>
        <taxon>Eukaryota</taxon>
        <taxon>Metazoa</taxon>
        <taxon>Chordata</taxon>
        <taxon>Craniata</taxon>
        <taxon>Vertebrata</taxon>
        <taxon>Euteleostomi</taxon>
        <taxon>Mammalia</taxon>
        <taxon>Eutheria</taxon>
        <taxon>Euarchontoglires</taxon>
        <taxon>Primates</taxon>
        <taxon>Haplorrhini</taxon>
        <taxon>Platyrrhini</taxon>
        <taxon>Cebidae</taxon>
        <taxon>Callitrichinae</taxon>
        <taxon>Saguinus</taxon>
    </lineage>
</organism>
<keyword evidence="3" id="KW-1185">Reference proteome</keyword>
<dbReference type="Proteomes" id="UP001266305">
    <property type="component" value="Unassembled WGS sequence"/>
</dbReference>
<reference evidence="2 3" key="1">
    <citation type="submission" date="2023-05" db="EMBL/GenBank/DDBJ databases">
        <title>B98-5 Cell Line De Novo Hybrid Assembly: An Optical Mapping Approach.</title>
        <authorList>
            <person name="Kananen K."/>
            <person name="Auerbach J.A."/>
            <person name="Kautto E."/>
            <person name="Blachly J.S."/>
        </authorList>
    </citation>
    <scope>NUCLEOTIDE SEQUENCE [LARGE SCALE GENOMIC DNA]</scope>
    <source>
        <strain evidence="2">B95-8</strain>
        <tissue evidence="2">Cell line</tissue>
    </source>
</reference>
<feature type="region of interest" description="Disordered" evidence="1">
    <location>
        <begin position="12"/>
        <end position="37"/>
    </location>
</feature>
<name>A0ABQ9TM32_SAGOE</name>
<evidence type="ECO:0000256" key="1">
    <source>
        <dbReference type="SAM" id="MobiDB-lite"/>
    </source>
</evidence>